<comment type="caution">
    <text evidence="1">The sequence shown here is derived from an EMBL/GenBank/DDBJ whole genome shotgun (WGS) entry which is preliminary data.</text>
</comment>
<protein>
    <submittedName>
        <fullName evidence="1">Uncharacterized protein</fullName>
    </submittedName>
</protein>
<gene>
    <name evidence="1" type="ORF">C1H46_009369</name>
</gene>
<dbReference type="InterPro" id="IPR033249">
    <property type="entry name" value="CLE_plant"/>
</dbReference>
<accession>A0A540N377</accession>
<dbReference type="Proteomes" id="UP000315295">
    <property type="component" value="Unassembled WGS sequence"/>
</dbReference>
<proteinExistence type="predicted"/>
<organism evidence="1 2">
    <name type="scientific">Malus baccata</name>
    <name type="common">Siberian crab apple</name>
    <name type="synonym">Pyrus baccata</name>
    <dbReference type="NCBI Taxonomy" id="106549"/>
    <lineage>
        <taxon>Eukaryota</taxon>
        <taxon>Viridiplantae</taxon>
        <taxon>Streptophyta</taxon>
        <taxon>Embryophyta</taxon>
        <taxon>Tracheophyta</taxon>
        <taxon>Spermatophyta</taxon>
        <taxon>Magnoliopsida</taxon>
        <taxon>eudicotyledons</taxon>
        <taxon>Gunneridae</taxon>
        <taxon>Pentapetalae</taxon>
        <taxon>rosids</taxon>
        <taxon>fabids</taxon>
        <taxon>Rosales</taxon>
        <taxon>Rosaceae</taxon>
        <taxon>Amygdaloideae</taxon>
        <taxon>Maleae</taxon>
        <taxon>Malus</taxon>
    </lineage>
</organism>
<dbReference type="PANTHER" id="PTHR34545:SF8">
    <property type="entry name" value="CLAVATA3_ESR (CLE)-RELATED PROTEIN 21"/>
    <property type="match status" value="1"/>
</dbReference>
<dbReference type="AlphaFoldDB" id="A0A540N377"/>
<dbReference type="EMBL" id="VIEB01000130">
    <property type="protein sequence ID" value="TQE05003.1"/>
    <property type="molecule type" value="Genomic_DNA"/>
</dbReference>
<dbReference type="PANTHER" id="PTHR34545">
    <property type="entry name" value="CLAVATA3/ESR (CLE)-RELATED PROTEIN 22"/>
    <property type="match status" value="1"/>
</dbReference>
<evidence type="ECO:0000313" key="1">
    <source>
        <dbReference type="EMBL" id="TQE05003.1"/>
    </source>
</evidence>
<evidence type="ECO:0000313" key="2">
    <source>
        <dbReference type="Proteomes" id="UP000315295"/>
    </source>
</evidence>
<sequence length="116" mass="12803">MKDYWGKKRKQQIGVRTTEVACLSLLVLMLLQLETPCFAAAAAATAAGYNNYKVKSIPSRFKAIPTTTASEINPLNPPPQAVFKTNADHKLGDNDDEIFGVEKRTIYTGPNPLHNR</sequence>
<keyword evidence="2" id="KW-1185">Reference proteome</keyword>
<dbReference type="GO" id="GO:0048731">
    <property type="term" value="P:system development"/>
    <property type="evidence" value="ECO:0007669"/>
    <property type="project" value="InterPro"/>
</dbReference>
<name>A0A540N377_MALBA</name>
<reference evidence="1 2" key="1">
    <citation type="journal article" date="2019" name="G3 (Bethesda)">
        <title>Sequencing of a Wild Apple (Malus baccata) Genome Unravels the Differences Between Cultivated and Wild Apple Species Regarding Disease Resistance and Cold Tolerance.</title>
        <authorList>
            <person name="Chen X."/>
        </authorList>
    </citation>
    <scope>NUCLEOTIDE SEQUENCE [LARGE SCALE GENOMIC DNA]</scope>
    <source>
        <strain evidence="2">cv. Shandingzi</strain>
        <tissue evidence="1">Leaves</tissue>
    </source>
</reference>